<dbReference type="AlphaFoldDB" id="A0AAI8VJ33"/>
<accession>A0AAI8VJ33</accession>
<protein>
    <submittedName>
        <fullName evidence="3">Uu.00g128650.m01.CDS01</fullName>
    </submittedName>
</protein>
<keyword evidence="4" id="KW-1185">Reference proteome</keyword>
<dbReference type="PANTHER" id="PTHR38788:SF3">
    <property type="entry name" value="CLR5 DOMAIN-CONTAINING PROTEIN"/>
    <property type="match status" value="1"/>
</dbReference>
<dbReference type="Pfam" id="PF14420">
    <property type="entry name" value="Clr5"/>
    <property type="match status" value="1"/>
</dbReference>
<name>A0AAI8VJ33_9PEZI</name>
<feature type="domain" description="Clr5" evidence="2">
    <location>
        <begin position="1"/>
        <end position="52"/>
    </location>
</feature>
<dbReference type="EMBL" id="CAUWAG010000007">
    <property type="protein sequence ID" value="CAJ2505471.1"/>
    <property type="molecule type" value="Genomic_DNA"/>
</dbReference>
<feature type="compositionally biased region" description="Basic and acidic residues" evidence="1">
    <location>
        <begin position="237"/>
        <end position="256"/>
    </location>
</feature>
<feature type="compositionally biased region" description="Low complexity" evidence="1">
    <location>
        <begin position="62"/>
        <end position="77"/>
    </location>
</feature>
<organism evidence="3 4">
    <name type="scientific">Anthostomella pinea</name>
    <dbReference type="NCBI Taxonomy" id="933095"/>
    <lineage>
        <taxon>Eukaryota</taxon>
        <taxon>Fungi</taxon>
        <taxon>Dikarya</taxon>
        <taxon>Ascomycota</taxon>
        <taxon>Pezizomycotina</taxon>
        <taxon>Sordariomycetes</taxon>
        <taxon>Xylariomycetidae</taxon>
        <taxon>Xylariales</taxon>
        <taxon>Xylariaceae</taxon>
        <taxon>Anthostomella</taxon>
    </lineage>
</organism>
<feature type="compositionally biased region" description="Polar residues" evidence="1">
    <location>
        <begin position="94"/>
        <end position="121"/>
    </location>
</feature>
<evidence type="ECO:0000256" key="1">
    <source>
        <dbReference type="SAM" id="MobiDB-lite"/>
    </source>
</evidence>
<reference evidence="3" key="1">
    <citation type="submission" date="2023-10" db="EMBL/GenBank/DDBJ databases">
        <authorList>
            <person name="Hackl T."/>
        </authorList>
    </citation>
    <scope>NUCLEOTIDE SEQUENCE</scope>
</reference>
<dbReference type="PANTHER" id="PTHR38788">
    <property type="entry name" value="CLR5 DOMAIN-CONTAINING PROTEIN"/>
    <property type="match status" value="1"/>
</dbReference>
<evidence type="ECO:0000259" key="2">
    <source>
        <dbReference type="Pfam" id="PF14420"/>
    </source>
</evidence>
<feature type="region of interest" description="Disordered" evidence="1">
    <location>
        <begin position="54"/>
        <end position="121"/>
    </location>
</feature>
<evidence type="ECO:0000313" key="3">
    <source>
        <dbReference type="EMBL" id="CAJ2505471.1"/>
    </source>
</evidence>
<sequence length="274" mass="29997">MTKPWELHEATIRELYAQHTLAVVRQIMIERYNFKASTRAYRGRLIRWGVRKYNSKKRSDRGSSSGSSHDDCSSGSDTASPKLPRRSLPPVHSMEQQVGSRSVSTGQLDMPSQTVHSYSATSSGHAQYYAESYTKDPVLMATPHADAQYGWGLPLTQTATSSSSFSQAESAVPPPYFGYPLSPPMSTYASTVPLDAGHTNAPVAYQAPRRNHSTVDMNPPYMPARGYGPAPPVSGSGEHDGGAYEHLEEQDVKPSPRSDMGGCSPDWYPDRGVR</sequence>
<gene>
    <name evidence="3" type="ORF">KHLLAP_LOCUS5939</name>
</gene>
<dbReference type="Proteomes" id="UP001295740">
    <property type="component" value="Unassembled WGS sequence"/>
</dbReference>
<evidence type="ECO:0000313" key="4">
    <source>
        <dbReference type="Proteomes" id="UP001295740"/>
    </source>
</evidence>
<feature type="region of interest" description="Disordered" evidence="1">
    <location>
        <begin position="211"/>
        <end position="274"/>
    </location>
</feature>
<dbReference type="InterPro" id="IPR025676">
    <property type="entry name" value="Clr5_dom"/>
</dbReference>
<proteinExistence type="predicted"/>
<comment type="caution">
    <text evidence="3">The sequence shown here is derived from an EMBL/GenBank/DDBJ whole genome shotgun (WGS) entry which is preliminary data.</text>
</comment>